<evidence type="ECO:0000259" key="8">
    <source>
        <dbReference type="PROSITE" id="PS51352"/>
    </source>
</evidence>
<dbReference type="PIRSF" id="PIRSF000077">
    <property type="entry name" value="Thioredoxin"/>
    <property type="match status" value="1"/>
</dbReference>
<accession>A0ABW5XH87</accession>
<keyword evidence="4" id="KW-1015">Disulfide bond</keyword>
<keyword evidence="2" id="KW-0813">Transport</keyword>
<evidence type="ECO:0000313" key="10">
    <source>
        <dbReference type="Proteomes" id="UP001597391"/>
    </source>
</evidence>
<dbReference type="EMBL" id="JBHUOP010000003">
    <property type="protein sequence ID" value="MFD2840749.1"/>
    <property type="molecule type" value="Genomic_DNA"/>
</dbReference>
<evidence type="ECO:0000256" key="7">
    <source>
        <dbReference type="PIRNR" id="PIRNR000077"/>
    </source>
</evidence>
<protein>
    <recommendedName>
        <fullName evidence="6 7">Thioredoxin</fullName>
    </recommendedName>
</protein>
<dbReference type="Pfam" id="PF00085">
    <property type="entry name" value="Thioredoxin"/>
    <property type="match status" value="1"/>
</dbReference>
<evidence type="ECO:0000256" key="5">
    <source>
        <dbReference type="ARBA" id="ARBA00023284"/>
    </source>
</evidence>
<dbReference type="InterPro" id="IPR036249">
    <property type="entry name" value="Thioredoxin-like_sf"/>
</dbReference>
<dbReference type="PRINTS" id="PR00421">
    <property type="entry name" value="THIOREDOXIN"/>
</dbReference>
<gene>
    <name evidence="9" type="primary">trxA</name>
    <name evidence="9" type="ORF">ACFSYH_09210</name>
</gene>
<reference evidence="10" key="1">
    <citation type="journal article" date="2019" name="Int. J. Syst. Evol. Microbiol.">
        <title>The Global Catalogue of Microorganisms (GCM) 10K type strain sequencing project: providing services to taxonomists for standard genome sequencing and annotation.</title>
        <authorList>
            <consortium name="The Broad Institute Genomics Platform"/>
            <consortium name="The Broad Institute Genome Sequencing Center for Infectious Disease"/>
            <person name="Wu L."/>
            <person name="Ma J."/>
        </authorList>
    </citation>
    <scope>NUCLEOTIDE SEQUENCE [LARGE SCALE GENOMIC DNA]</scope>
    <source>
        <strain evidence="10">KCTC 33576</strain>
    </source>
</reference>
<dbReference type="CDD" id="cd02947">
    <property type="entry name" value="TRX_family"/>
    <property type="match status" value="1"/>
</dbReference>
<comment type="similarity">
    <text evidence="1 7">Belongs to the thioredoxin family.</text>
</comment>
<feature type="domain" description="Thioredoxin" evidence="8">
    <location>
        <begin position="1"/>
        <end position="106"/>
    </location>
</feature>
<dbReference type="PANTHER" id="PTHR45663">
    <property type="entry name" value="GEO12009P1"/>
    <property type="match status" value="1"/>
</dbReference>
<dbReference type="InterPro" id="IPR013766">
    <property type="entry name" value="Thioredoxin_domain"/>
</dbReference>
<evidence type="ECO:0000256" key="1">
    <source>
        <dbReference type="ARBA" id="ARBA00008987"/>
    </source>
</evidence>
<proteinExistence type="inferred from homology"/>
<comment type="caution">
    <text evidence="9">The sequence shown here is derived from an EMBL/GenBank/DDBJ whole genome shotgun (WGS) entry which is preliminary data.</text>
</comment>
<dbReference type="RefSeq" id="WP_377466628.1">
    <property type="nucleotide sequence ID" value="NZ_JBHUOP010000003.1"/>
</dbReference>
<keyword evidence="5" id="KW-0676">Redox-active center</keyword>
<evidence type="ECO:0000256" key="3">
    <source>
        <dbReference type="ARBA" id="ARBA00022982"/>
    </source>
</evidence>
<name>A0ABW5XH87_9MICO</name>
<dbReference type="PANTHER" id="PTHR45663:SF40">
    <property type="entry name" value="THIOREDOXIN 2"/>
    <property type="match status" value="1"/>
</dbReference>
<dbReference type="NCBIfam" id="TIGR01068">
    <property type="entry name" value="thioredoxin"/>
    <property type="match status" value="1"/>
</dbReference>
<sequence>MSILEVTRDNHREAIPDRGVVVLDFWAPWCMPCAQFAPIFERTAARHEGVHFAKVNTDENQDLARAFGVQSIPTVVILRDGKAAYHRAGVLTGRALDAVIRTVAAP</sequence>
<keyword evidence="10" id="KW-1185">Reference proteome</keyword>
<dbReference type="Proteomes" id="UP001597391">
    <property type="component" value="Unassembled WGS sequence"/>
</dbReference>
<evidence type="ECO:0000256" key="6">
    <source>
        <dbReference type="NCBIfam" id="TIGR01068"/>
    </source>
</evidence>
<dbReference type="InterPro" id="IPR005746">
    <property type="entry name" value="Thioredoxin"/>
</dbReference>
<evidence type="ECO:0000256" key="2">
    <source>
        <dbReference type="ARBA" id="ARBA00022448"/>
    </source>
</evidence>
<dbReference type="PROSITE" id="PS51352">
    <property type="entry name" value="THIOREDOXIN_2"/>
    <property type="match status" value="1"/>
</dbReference>
<dbReference type="SUPFAM" id="SSF52833">
    <property type="entry name" value="Thioredoxin-like"/>
    <property type="match status" value="1"/>
</dbReference>
<evidence type="ECO:0000313" key="9">
    <source>
        <dbReference type="EMBL" id="MFD2840749.1"/>
    </source>
</evidence>
<evidence type="ECO:0000256" key="4">
    <source>
        <dbReference type="ARBA" id="ARBA00023157"/>
    </source>
</evidence>
<dbReference type="Gene3D" id="3.40.30.10">
    <property type="entry name" value="Glutaredoxin"/>
    <property type="match status" value="1"/>
</dbReference>
<keyword evidence="3" id="KW-0249">Electron transport</keyword>
<organism evidence="9 10">
    <name type="scientific">Populibacterium corticicola</name>
    <dbReference type="NCBI Taxonomy" id="1812826"/>
    <lineage>
        <taxon>Bacteria</taxon>
        <taxon>Bacillati</taxon>
        <taxon>Actinomycetota</taxon>
        <taxon>Actinomycetes</taxon>
        <taxon>Micrococcales</taxon>
        <taxon>Jonesiaceae</taxon>
        <taxon>Populibacterium</taxon>
    </lineage>
</organism>